<feature type="domain" description="Fe/B12 periplasmic-binding" evidence="2">
    <location>
        <begin position="87"/>
        <end position="360"/>
    </location>
</feature>
<gene>
    <name evidence="3" type="ORF">H7313_05745</name>
</gene>
<dbReference type="AlphaFoldDB" id="A0A842JAI6"/>
<accession>A0A842JAI6</accession>
<organism evidence="3 4">
    <name type="scientific">Gordonibacter massiliensis</name>
    <name type="common">ex Traore et al. 2017</name>
    <dbReference type="NCBI Taxonomy" id="1841863"/>
    <lineage>
        <taxon>Bacteria</taxon>
        <taxon>Bacillati</taxon>
        <taxon>Actinomycetota</taxon>
        <taxon>Coriobacteriia</taxon>
        <taxon>Eggerthellales</taxon>
        <taxon>Eggerthellaceae</taxon>
        <taxon>Gordonibacter</taxon>
    </lineage>
</organism>
<evidence type="ECO:0000313" key="4">
    <source>
        <dbReference type="Proteomes" id="UP000587396"/>
    </source>
</evidence>
<dbReference type="PROSITE" id="PS50983">
    <property type="entry name" value="FE_B12_PBP"/>
    <property type="match status" value="1"/>
</dbReference>
<name>A0A842JAI6_9ACTN</name>
<dbReference type="Gene3D" id="3.40.50.1980">
    <property type="entry name" value="Nitrogenase molybdenum iron protein domain"/>
    <property type="match status" value="2"/>
</dbReference>
<comment type="caution">
    <text evidence="3">The sequence shown here is derived from an EMBL/GenBank/DDBJ whole genome shotgun (WGS) entry which is preliminary data.</text>
</comment>
<evidence type="ECO:0000259" key="2">
    <source>
        <dbReference type="PROSITE" id="PS50983"/>
    </source>
</evidence>
<dbReference type="InterPro" id="IPR050902">
    <property type="entry name" value="ABC_Transporter_SBP"/>
</dbReference>
<sequence length="399" mass="43755">MTDDRLSGDHVRGKTLSEGLGNVWGKPVSIMGRRAFVKALGAGLLLTMAAPVLSSCESFGEAVTGERTISDHVGRELEIPTPSKLEKVYFTSGLAQVFCFTLNPELLAGTAIQFTKRQLQYLPEEVNELAYMGSLSGDGEINREMLMVEGVQLVFSISAIGLTEANISEAQDLQDSTNIPVCLLDGSMERISDCYSMLGSILGREDRASKLAAYCSDVYERVTAAVDGIPEDEKTSLYYAEGPEGLQTEPDASQHALVLAVAGANNVAAVPENEGLGMSNVSLEQVMAWSPDVIISWDYENMGGAVEDIRSNKNWAQIPATQSGRVYAMPSVPFAWLDRPPGVNRFLGVQWVANMLYPDRYDVDMVQVAREFYRLFYWVEPSEDEIKDLLGNSYPPYRG</sequence>
<dbReference type="InterPro" id="IPR002491">
    <property type="entry name" value="ABC_transptr_periplasmic_BD"/>
</dbReference>
<reference evidence="3 4" key="1">
    <citation type="submission" date="2020-08" db="EMBL/GenBank/DDBJ databases">
        <authorList>
            <person name="Liu C."/>
            <person name="Sun Q."/>
        </authorList>
    </citation>
    <scope>NUCLEOTIDE SEQUENCE [LARGE SCALE GENOMIC DNA]</scope>
    <source>
        <strain evidence="3 4">N22</strain>
    </source>
</reference>
<proteinExistence type="inferred from homology"/>
<dbReference type="Proteomes" id="UP000587396">
    <property type="component" value="Unassembled WGS sequence"/>
</dbReference>
<dbReference type="SUPFAM" id="SSF53807">
    <property type="entry name" value="Helical backbone' metal receptor"/>
    <property type="match status" value="1"/>
</dbReference>
<keyword evidence="4" id="KW-1185">Reference proteome</keyword>
<dbReference type="PANTHER" id="PTHR30535:SF34">
    <property type="entry name" value="MOLYBDATE-BINDING PROTEIN MOLA"/>
    <property type="match status" value="1"/>
</dbReference>
<dbReference type="EMBL" id="JACMSE010000003">
    <property type="protein sequence ID" value="MBC2888853.1"/>
    <property type="molecule type" value="Genomic_DNA"/>
</dbReference>
<dbReference type="PANTHER" id="PTHR30535">
    <property type="entry name" value="VITAMIN B12-BINDING PROTEIN"/>
    <property type="match status" value="1"/>
</dbReference>
<dbReference type="Gene3D" id="1.20.58.2180">
    <property type="match status" value="1"/>
</dbReference>
<protein>
    <submittedName>
        <fullName evidence="3">ABC transporter substrate-binding protein</fullName>
    </submittedName>
</protein>
<dbReference type="RefSeq" id="WP_185904781.1">
    <property type="nucleotide sequence ID" value="NZ_JACMSE010000003.1"/>
</dbReference>
<evidence type="ECO:0000256" key="1">
    <source>
        <dbReference type="ARBA" id="ARBA00008814"/>
    </source>
</evidence>
<comment type="similarity">
    <text evidence="1">Belongs to the bacterial solute-binding protein 8 family.</text>
</comment>
<dbReference type="GO" id="GO:0071281">
    <property type="term" value="P:cellular response to iron ion"/>
    <property type="evidence" value="ECO:0007669"/>
    <property type="project" value="TreeGrafter"/>
</dbReference>
<evidence type="ECO:0000313" key="3">
    <source>
        <dbReference type="EMBL" id="MBC2888853.1"/>
    </source>
</evidence>
<dbReference type="Pfam" id="PF01497">
    <property type="entry name" value="Peripla_BP_2"/>
    <property type="match status" value="1"/>
</dbReference>